<proteinExistence type="predicted"/>
<evidence type="ECO:0000313" key="3">
    <source>
        <dbReference type="Proteomes" id="UP000489961"/>
    </source>
</evidence>
<evidence type="ECO:0000313" key="2">
    <source>
        <dbReference type="EMBL" id="CAB1221176.1"/>
    </source>
</evidence>
<dbReference type="AlphaFoldDB" id="A0A811GDV9"/>
<organism evidence="2 3">
    <name type="scientific">Acinetobacter bouvetii</name>
    <dbReference type="NCBI Taxonomy" id="202951"/>
    <lineage>
        <taxon>Bacteria</taxon>
        <taxon>Pseudomonadati</taxon>
        <taxon>Pseudomonadota</taxon>
        <taxon>Gammaproteobacteria</taxon>
        <taxon>Moraxellales</taxon>
        <taxon>Moraxellaceae</taxon>
        <taxon>Acinetobacter</taxon>
    </lineage>
</organism>
<protein>
    <recommendedName>
        <fullName evidence="4">DUF3142 domain-containing protein</fullName>
    </recommendedName>
</protein>
<comment type="caution">
    <text evidence="2">The sequence shown here is derived from an EMBL/GenBank/DDBJ whole genome shotgun (WGS) entry which is preliminary data.</text>
</comment>
<reference evidence="2 3" key="1">
    <citation type="submission" date="2020-02" db="EMBL/GenBank/DDBJ databases">
        <authorList>
            <person name="Chaudhuri R."/>
        </authorList>
    </citation>
    <scope>NUCLEOTIDE SEQUENCE [LARGE SCALE GENOMIC DNA]</scope>
    <source>
        <strain evidence="2">SFB21</strain>
    </source>
</reference>
<name>A0A811GDV9_9GAMM</name>
<keyword evidence="1" id="KW-0732">Signal</keyword>
<sequence>MSLQIIKYSRLFSILVFINIALCAACSPAQSEDIAQPQSQTAQRVNAQQYSSFWIWGNISSAAYLHHAKELYILQGEMNWDRTKRTPVFIPQGIGILQKPQQKIWLVIRSHHLNWSEANVEMVIQRLQQWKNASNQIQGLQIDFDAKTQNLQQYAVFLQNIRRQLPQEYRLSITGLMDWTNIKNPNTLTLLRQNIDEIAIQTYRGSTTITNYSAYLAKVAQLQLPYKIGLVQHGQWQAPKYLAQDPNFKGYVVFLLRSKPETIPQNN</sequence>
<dbReference type="Proteomes" id="UP000489961">
    <property type="component" value="Unassembled WGS sequence"/>
</dbReference>
<dbReference type="InterPro" id="IPR017853">
    <property type="entry name" value="GH"/>
</dbReference>
<dbReference type="Pfam" id="PF11340">
    <property type="entry name" value="DUF3142"/>
    <property type="match status" value="1"/>
</dbReference>
<evidence type="ECO:0008006" key="4">
    <source>
        <dbReference type="Google" id="ProtNLM"/>
    </source>
</evidence>
<gene>
    <name evidence="2" type="ORF">SFB21_2707</name>
</gene>
<dbReference type="SUPFAM" id="SSF51445">
    <property type="entry name" value="(Trans)glycosidases"/>
    <property type="match status" value="1"/>
</dbReference>
<feature type="signal peptide" evidence="1">
    <location>
        <begin position="1"/>
        <end position="31"/>
    </location>
</feature>
<evidence type="ECO:0000256" key="1">
    <source>
        <dbReference type="SAM" id="SignalP"/>
    </source>
</evidence>
<dbReference type="Gene3D" id="3.20.20.80">
    <property type="entry name" value="Glycosidases"/>
    <property type="match status" value="1"/>
</dbReference>
<dbReference type="EMBL" id="CADDTS010000048">
    <property type="protein sequence ID" value="CAB1221176.1"/>
    <property type="molecule type" value="Genomic_DNA"/>
</dbReference>
<feature type="chain" id="PRO_5032330725" description="DUF3142 domain-containing protein" evidence="1">
    <location>
        <begin position="32"/>
        <end position="267"/>
    </location>
</feature>
<dbReference type="InterPro" id="IPR021488">
    <property type="entry name" value="DUF3142"/>
</dbReference>
<accession>A0A811GDV9</accession>